<dbReference type="KEGG" id="slim:SCL_2795"/>
<evidence type="ECO:0000256" key="2">
    <source>
        <dbReference type="ARBA" id="ARBA00022475"/>
    </source>
</evidence>
<organism evidence="7 8">
    <name type="scientific">Sulfuricaulis limicola</name>
    <dbReference type="NCBI Taxonomy" id="1620215"/>
    <lineage>
        <taxon>Bacteria</taxon>
        <taxon>Pseudomonadati</taxon>
        <taxon>Pseudomonadota</taxon>
        <taxon>Gammaproteobacteria</taxon>
        <taxon>Acidiferrobacterales</taxon>
        <taxon>Acidiferrobacteraceae</taxon>
        <taxon>Sulfuricaulis</taxon>
    </lineage>
</organism>
<dbReference type="AlphaFoldDB" id="A0A1B4XJT8"/>
<feature type="transmembrane region" description="Helical" evidence="6">
    <location>
        <begin position="7"/>
        <end position="27"/>
    </location>
</feature>
<accession>A0A1B4XJT8</accession>
<name>A0A1B4XJT8_9GAMM</name>
<dbReference type="InParanoid" id="A0A1B4XJT8"/>
<keyword evidence="8" id="KW-1185">Reference proteome</keyword>
<dbReference type="Proteomes" id="UP000243180">
    <property type="component" value="Chromosome"/>
</dbReference>
<comment type="subcellular location">
    <subcellularLocation>
        <location evidence="1">Cell membrane</location>
        <topology evidence="1">Multi-pass membrane protein</topology>
    </subcellularLocation>
</comment>
<evidence type="ECO:0000313" key="7">
    <source>
        <dbReference type="EMBL" id="BAV35072.1"/>
    </source>
</evidence>
<dbReference type="Pfam" id="PF03899">
    <property type="entry name" value="ATP-synt_I"/>
    <property type="match status" value="1"/>
</dbReference>
<keyword evidence="2" id="KW-1003">Cell membrane</keyword>
<dbReference type="InterPro" id="IPR005598">
    <property type="entry name" value="ATP_synth_I"/>
</dbReference>
<evidence type="ECO:0000256" key="4">
    <source>
        <dbReference type="ARBA" id="ARBA00022989"/>
    </source>
</evidence>
<evidence type="ECO:0000256" key="5">
    <source>
        <dbReference type="ARBA" id="ARBA00023136"/>
    </source>
</evidence>
<feature type="transmembrane region" description="Helical" evidence="6">
    <location>
        <begin position="77"/>
        <end position="96"/>
    </location>
</feature>
<dbReference type="EMBL" id="AP014879">
    <property type="protein sequence ID" value="BAV35072.1"/>
    <property type="molecule type" value="Genomic_DNA"/>
</dbReference>
<keyword evidence="3 6" id="KW-0812">Transmembrane</keyword>
<evidence type="ECO:0000256" key="1">
    <source>
        <dbReference type="ARBA" id="ARBA00004651"/>
    </source>
</evidence>
<feature type="transmembrane region" description="Helical" evidence="6">
    <location>
        <begin position="102"/>
        <end position="124"/>
    </location>
</feature>
<dbReference type="RefSeq" id="WP_096361755.1">
    <property type="nucleotide sequence ID" value="NZ_AP014879.1"/>
</dbReference>
<evidence type="ECO:0000256" key="6">
    <source>
        <dbReference type="SAM" id="Phobius"/>
    </source>
</evidence>
<feature type="transmembrane region" description="Helical" evidence="6">
    <location>
        <begin position="33"/>
        <end position="56"/>
    </location>
</feature>
<proteinExistence type="predicted"/>
<evidence type="ECO:0000313" key="8">
    <source>
        <dbReference type="Proteomes" id="UP000243180"/>
    </source>
</evidence>
<evidence type="ECO:0000256" key="3">
    <source>
        <dbReference type="ARBA" id="ARBA00022692"/>
    </source>
</evidence>
<dbReference type="GO" id="GO:0005886">
    <property type="term" value="C:plasma membrane"/>
    <property type="evidence" value="ECO:0007669"/>
    <property type="project" value="UniProtKB-SubCell"/>
</dbReference>
<keyword evidence="5 6" id="KW-0472">Membrane</keyword>
<gene>
    <name evidence="7" type="ORF">SCL_2795</name>
</gene>
<keyword evidence="4 6" id="KW-1133">Transmembrane helix</keyword>
<dbReference type="FunCoup" id="A0A1B4XJT8">
    <property type="interactions" value="28"/>
</dbReference>
<sequence>MTGIATAYKIVLAQLMVTLVAGIMAWVALGHAIAVAVVAGGLINVIANLYFALHVFRGGVRPADAVMRSFYVAEAAKLLLTAGLFALALVVLKLAAVPLLTGFVVTLAGYWLALLPAGPVLRWIRT</sequence>
<protein>
    <submittedName>
        <fullName evidence="7">ATP synthase F0F1 subunit I</fullName>
    </submittedName>
</protein>
<reference evidence="7 8" key="1">
    <citation type="submission" date="2015-05" db="EMBL/GenBank/DDBJ databases">
        <title>Complete genome sequence of a sulfur-oxidizing gammaproteobacterium strain HA5.</title>
        <authorList>
            <person name="Miura A."/>
            <person name="Kojima H."/>
            <person name="Fukui M."/>
        </authorList>
    </citation>
    <scope>NUCLEOTIDE SEQUENCE [LARGE SCALE GENOMIC DNA]</scope>
    <source>
        <strain evidence="7 8">HA5</strain>
    </source>
</reference>